<dbReference type="EMBL" id="JAWSTH010000041">
    <property type="protein sequence ID" value="MDW5595822.1"/>
    <property type="molecule type" value="Genomic_DNA"/>
</dbReference>
<comment type="caution">
    <text evidence="2">The sequence shown here is derived from an EMBL/GenBank/DDBJ whole genome shotgun (WGS) entry which is preliminary data.</text>
</comment>
<name>A0ABU4HT20_9ACTN</name>
<dbReference type="Pfam" id="PF09851">
    <property type="entry name" value="SHOCT"/>
    <property type="match status" value="1"/>
</dbReference>
<evidence type="ECO:0000259" key="1">
    <source>
        <dbReference type="Pfam" id="PF09851"/>
    </source>
</evidence>
<feature type="domain" description="SHOCT" evidence="1">
    <location>
        <begin position="81"/>
        <end position="107"/>
    </location>
</feature>
<sequence>MGLFDKLRRGQTPETVVGGTSVEIVGDISNVSDEQRAKLRALGIDLDQLAAGDASGIAPLFDAAFMTPPAAADDAEETLSRLERLQRLREQGVLTEAEFAEQKRRILGDG</sequence>
<proteinExistence type="predicted"/>
<dbReference type="RefSeq" id="WP_318598163.1">
    <property type="nucleotide sequence ID" value="NZ_JAWSTH010000041.1"/>
</dbReference>
<accession>A0ABU4HT20</accession>
<organism evidence="2 3">
    <name type="scientific">Conexibacter stalactiti</name>
    <dbReference type="NCBI Taxonomy" id="1940611"/>
    <lineage>
        <taxon>Bacteria</taxon>
        <taxon>Bacillati</taxon>
        <taxon>Actinomycetota</taxon>
        <taxon>Thermoleophilia</taxon>
        <taxon>Solirubrobacterales</taxon>
        <taxon>Conexibacteraceae</taxon>
        <taxon>Conexibacter</taxon>
    </lineage>
</organism>
<keyword evidence="3" id="KW-1185">Reference proteome</keyword>
<dbReference type="Proteomes" id="UP001284601">
    <property type="component" value="Unassembled WGS sequence"/>
</dbReference>
<evidence type="ECO:0000313" key="2">
    <source>
        <dbReference type="EMBL" id="MDW5595822.1"/>
    </source>
</evidence>
<dbReference type="InterPro" id="IPR018649">
    <property type="entry name" value="SHOCT"/>
</dbReference>
<reference evidence="3" key="1">
    <citation type="submission" date="2023-07" db="EMBL/GenBank/DDBJ databases">
        <title>Conexibacter stalactiti sp. nov., isolated from stalactites in a lava cave and emended description of the genus Conexibacter.</title>
        <authorList>
            <person name="Lee S.D."/>
        </authorList>
    </citation>
    <scope>NUCLEOTIDE SEQUENCE [LARGE SCALE GENOMIC DNA]</scope>
    <source>
        <strain evidence="3">KCTC 39840</strain>
    </source>
</reference>
<protein>
    <submittedName>
        <fullName evidence="2">SHOCT domain-containing protein</fullName>
    </submittedName>
</protein>
<evidence type="ECO:0000313" key="3">
    <source>
        <dbReference type="Proteomes" id="UP001284601"/>
    </source>
</evidence>
<gene>
    <name evidence="2" type="ORF">R7226_15850</name>
</gene>